<sequence length="165" mass="18607">MALESLQTHKFTPKSDVWSFGVLLWELMTRGAPPYSDVNSFDITIFLLQGRRLLQPEFCPDALYTVMVECWHPKPERRPSFSDLVARISSIFSSFSGEHYVLLNTTYVNIEKMSPYPSLLSSSPSSSSSTTNTNVSYSSISSSDPSTSLPTQSQFFCRMERECCT</sequence>
<dbReference type="PANTHER" id="PTHR24416">
    <property type="entry name" value="TYROSINE-PROTEIN KINASE RECEPTOR"/>
    <property type="match status" value="1"/>
</dbReference>
<dbReference type="Pfam" id="PF07714">
    <property type="entry name" value="PK_Tyr_Ser-Thr"/>
    <property type="match status" value="1"/>
</dbReference>
<dbReference type="PROSITE" id="PS50011">
    <property type="entry name" value="PROTEIN_KINASE_DOM"/>
    <property type="match status" value="1"/>
</dbReference>
<feature type="domain" description="Protein kinase" evidence="4">
    <location>
        <begin position="1"/>
        <end position="92"/>
    </location>
</feature>
<dbReference type="PRINTS" id="PR00109">
    <property type="entry name" value="TYRKINASE"/>
</dbReference>
<dbReference type="SMART" id="SM00219">
    <property type="entry name" value="TyrKc"/>
    <property type="match status" value="1"/>
</dbReference>
<evidence type="ECO:0000256" key="1">
    <source>
        <dbReference type="ARBA" id="ARBA00022741"/>
    </source>
</evidence>
<dbReference type="Proteomes" id="UP001619887">
    <property type="component" value="Unassembled WGS sequence"/>
</dbReference>
<dbReference type="PANTHER" id="PTHR24416:SF483">
    <property type="entry name" value="HEPATOCYTE GROWTH FACTOR RECEPTOR"/>
    <property type="match status" value="1"/>
</dbReference>
<gene>
    <name evidence="5" type="ORF">OYC64_009304</name>
</gene>
<dbReference type="EMBL" id="JBIYXZ010002072">
    <property type="protein sequence ID" value="KAL3061066.1"/>
    <property type="molecule type" value="Genomic_DNA"/>
</dbReference>
<protein>
    <recommendedName>
        <fullName evidence="4">Protein kinase domain-containing protein</fullName>
    </recommendedName>
</protein>
<dbReference type="GO" id="GO:0005524">
    <property type="term" value="F:ATP binding"/>
    <property type="evidence" value="ECO:0007669"/>
    <property type="project" value="UniProtKB-KW"/>
</dbReference>
<evidence type="ECO:0000313" key="5">
    <source>
        <dbReference type="EMBL" id="KAL3061066.1"/>
    </source>
</evidence>
<keyword evidence="3" id="KW-0675">Receptor</keyword>
<dbReference type="FunFam" id="1.10.510.10:FF:000986">
    <property type="entry name" value="Protein tyrosine kinase 2aa"/>
    <property type="match status" value="1"/>
</dbReference>
<dbReference type="InterPro" id="IPR011009">
    <property type="entry name" value="Kinase-like_dom_sf"/>
</dbReference>
<evidence type="ECO:0000313" key="6">
    <source>
        <dbReference type="Proteomes" id="UP001619887"/>
    </source>
</evidence>
<keyword evidence="1" id="KW-0547">Nucleotide-binding</keyword>
<reference evidence="5 6" key="2">
    <citation type="journal article" date="2024" name="G3 (Bethesda)">
        <title>The genome of the cryopelagic Antarctic bald notothen, Trematomus borchgrevinki.</title>
        <authorList>
            <person name="Rayamajhi N."/>
            <person name="Rivera-Colon A.G."/>
            <person name="Minhas B.F."/>
            <person name="Cheng C.C."/>
            <person name="Catchen J.M."/>
        </authorList>
    </citation>
    <scope>NUCLEOTIDE SEQUENCE [LARGE SCALE GENOMIC DNA]</scope>
    <source>
        <strain evidence="5">AGRC-2024</strain>
    </source>
</reference>
<dbReference type="AlphaFoldDB" id="A0ABD2H520"/>
<evidence type="ECO:0000256" key="2">
    <source>
        <dbReference type="ARBA" id="ARBA00022840"/>
    </source>
</evidence>
<organism evidence="5 6">
    <name type="scientific">Pagothenia borchgrevinki</name>
    <name type="common">Bald rockcod</name>
    <name type="synonym">Trematomus borchgrevinki</name>
    <dbReference type="NCBI Taxonomy" id="8213"/>
    <lineage>
        <taxon>Eukaryota</taxon>
        <taxon>Metazoa</taxon>
        <taxon>Chordata</taxon>
        <taxon>Craniata</taxon>
        <taxon>Vertebrata</taxon>
        <taxon>Euteleostomi</taxon>
        <taxon>Actinopterygii</taxon>
        <taxon>Neopterygii</taxon>
        <taxon>Teleostei</taxon>
        <taxon>Neoteleostei</taxon>
        <taxon>Acanthomorphata</taxon>
        <taxon>Eupercaria</taxon>
        <taxon>Perciformes</taxon>
        <taxon>Notothenioidei</taxon>
        <taxon>Nototheniidae</taxon>
        <taxon>Pagothenia</taxon>
    </lineage>
</organism>
<dbReference type="SUPFAM" id="SSF56112">
    <property type="entry name" value="Protein kinase-like (PK-like)"/>
    <property type="match status" value="1"/>
</dbReference>
<accession>A0ABD2H520</accession>
<dbReference type="InterPro" id="IPR050122">
    <property type="entry name" value="RTK"/>
</dbReference>
<keyword evidence="6" id="KW-1185">Reference proteome</keyword>
<dbReference type="InterPro" id="IPR020635">
    <property type="entry name" value="Tyr_kinase_cat_dom"/>
</dbReference>
<dbReference type="InterPro" id="IPR001245">
    <property type="entry name" value="Ser-Thr/Tyr_kinase_cat_dom"/>
</dbReference>
<keyword evidence="2" id="KW-0067">ATP-binding</keyword>
<evidence type="ECO:0000259" key="4">
    <source>
        <dbReference type="PROSITE" id="PS50011"/>
    </source>
</evidence>
<proteinExistence type="predicted"/>
<dbReference type="Gene3D" id="1.10.510.10">
    <property type="entry name" value="Transferase(Phosphotransferase) domain 1"/>
    <property type="match status" value="1"/>
</dbReference>
<reference evidence="5 6" key="1">
    <citation type="journal article" date="2022" name="G3 (Bethesda)">
        <title>Evaluating Illumina-, Nanopore-, and PacBio-based genome assembly strategies with the bald notothen, Trematomus borchgrevinki.</title>
        <authorList>
            <person name="Rayamajhi N."/>
            <person name="Cheng C.C."/>
            <person name="Catchen J.M."/>
        </authorList>
    </citation>
    <scope>NUCLEOTIDE SEQUENCE [LARGE SCALE GENOMIC DNA]</scope>
    <source>
        <strain evidence="5">AGRC-2024</strain>
    </source>
</reference>
<comment type="caution">
    <text evidence="5">The sequence shown here is derived from an EMBL/GenBank/DDBJ whole genome shotgun (WGS) entry which is preliminary data.</text>
</comment>
<dbReference type="InterPro" id="IPR000719">
    <property type="entry name" value="Prot_kinase_dom"/>
</dbReference>
<evidence type="ECO:0000256" key="3">
    <source>
        <dbReference type="ARBA" id="ARBA00023170"/>
    </source>
</evidence>
<name>A0ABD2H520_PAGBO</name>